<gene>
    <name evidence="3" type="ORF">FB474_0345</name>
</gene>
<keyword evidence="2" id="KW-1133">Transmembrane helix</keyword>
<dbReference type="AlphaFoldDB" id="A0A542ZF75"/>
<accession>A0A542ZF75</accession>
<evidence type="ECO:0000256" key="1">
    <source>
        <dbReference type="SAM" id="MobiDB-lite"/>
    </source>
</evidence>
<feature type="compositionally biased region" description="Basic and acidic residues" evidence="1">
    <location>
        <begin position="102"/>
        <end position="120"/>
    </location>
</feature>
<sequence length="302" mass="31927">MGVQPSSLIFLVIIAIWAAFLLQHWVRRREHLATARSVDRFSDAMRVLERRAPVADVPERTTPAPRSYAVSPTRVVRAATTSASATPAGSETAGAAQPAPRVRPEPVLRPEPTVRSEPTRPARTRHVAGVPARRLRGLSFLGSLVLLVATVPLAGFGVLGWWSSLVAFGLLVADLAWLRRAAQVERAARRAAARHREAAHAPRGLAAPRVEPGLAWAESSARESAAAAAESTVAEPAEPVPADDPDGWRPVPVPPPTYTMKARAAQPPQPAPVPAPATPSTFGGVVASGELDGLLDRRAVGS</sequence>
<comment type="caution">
    <text evidence="3">The sequence shown here is derived from an EMBL/GenBank/DDBJ whole genome shotgun (WGS) entry which is preliminary data.</text>
</comment>
<name>A0A542ZF75_9MICO</name>
<reference evidence="3 4" key="1">
    <citation type="submission" date="2019-06" db="EMBL/GenBank/DDBJ databases">
        <title>Sequencing the genomes of 1000 actinobacteria strains.</title>
        <authorList>
            <person name="Klenk H.-P."/>
        </authorList>
    </citation>
    <scope>NUCLEOTIDE SEQUENCE [LARGE SCALE GENOMIC DNA]</scope>
    <source>
        <strain evidence="3 4">DSM 18082</strain>
    </source>
</reference>
<keyword evidence="2" id="KW-0812">Transmembrane</keyword>
<dbReference type="Proteomes" id="UP000319514">
    <property type="component" value="Unassembled WGS sequence"/>
</dbReference>
<keyword evidence="2" id="KW-0472">Membrane</keyword>
<feature type="transmembrane region" description="Helical" evidence="2">
    <location>
        <begin position="135"/>
        <end position="153"/>
    </location>
</feature>
<protein>
    <submittedName>
        <fullName evidence="3">Uncharacterized protein</fullName>
    </submittedName>
</protein>
<feature type="compositionally biased region" description="Low complexity" evidence="1">
    <location>
        <begin position="225"/>
        <end position="237"/>
    </location>
</feature>
<evidence type="ECO:0000256" key="2">
    <source>
        <dbReference type="SAM" id="Phobius"/>
    </source>
</evidence>
<feature type="region of interest" description="Disordered" evidence="1">
    <location>
        <begin position="79"/>
        <end position="127"/>
    </location>
</feature>
<feature type="compositionally biased region" description="Low complexity" evidence="1">
    <location>
        <begin position="79"/>
        <end position="100"/>
    </location>
</feature>
<evidence type="ECO:0000313" key="4">
    <source>
        <dbReference type="Proteomes" id="UP000319514"/>
    </source>
</evidence>
<evidence type="ECO:0000313" key="3">
    <source>
        <dbReference type="EMBL" id="TQL59002.1"/>
    </source>
</evidence>
<keyword evidence="4" id="KW-1185">Reference proteome</keyword>
<organism evidence="3 4">
    <name type="scientific">Oryzihumus leptocrescens</name>
    <dbReference type="NCBI Taxonomy" id="297536"/>
    <lineage>
        <taxon>Bacteria</taxon>
        <taxon>Bacillati</taxon>
        <taxon>Actinomycetota</taxon>
        <taxon>Actinomycetes</taxon>
        <taxon>Micrococcales</taxon>
        <taxon>Intrasporangiaceae</taxon>
        <taxon>Oryzihumus</taxon>
    </lineage>
</organism>
<feature type="region of interest" description="Disordered" evidence="1">
    <location>
        <begin position="225"/>
        <end position="287"/>
    </location>
</feature>
<feature type="compositionally biased region" description="Pro residues" evidence="1">
    <location>
        <begin position="267"/>
        <end position="277"/>
    </location>
</feature>
<dbReference type="EMBL" id="VFOQ01000001">
    <property type="protein sequence ID" value="TQL59002.1"/>
    <property type="molecule type" value="Genomic_DNA"/>
</dbReference>
<feature type="transmembrane region" description="Helical" evidence="2">
    <location>
        <begin position="6"/>
        <end position="26"/>
    </location>
</feature>
<proteinExistence type="predicted"/>